<dbReference type="PROSITE" id="PS50850">
    <property type="entry name" value="MFS"/>
    <property type="match status" value="1"/>
</dbReference>
<dbReference type="PANTHER" id="PTHR42718:SF9">
    <property type="entry name" value="MAJOR FACILITATOR SUPERFAMILY MULTIDRUG TRANSPORTER MFSC"/>
    <property type="match status" value="1"/>
</dbReference>
<dbReference type="SUPFAM" id="SSF103473">
    <property type="entry name" value="MFS general substrate transporter"/>
    <property type="match status" value="1"/>
</dbReference>
<evidence type="ECO:0000313" key="9">
    <source>
        <dbReference type="Proteomes" id="UP001161405"/>
    </source>
</evidence>
<feature type="domain" description="Major facilitator superfamily (MFS) profile" evidence="7">
    <location>
        <begin position="18"/>
        <end position="471"/>
    </location>
</feature>
<name>A0ABQ5UQ91_9HYPH</name>
<evidence type="ECO:0000259" key="7">
    <source>
        <dbReference type="PROSITE" id="PS50850"/>
    </source>
</evidence>
<keyword evidence="5 6" id="KW-0472">Membrane</keyword>
<evidence type="ECO:0000256" key="1">
    <source>
        <dbReference type="ARBA" id="ARBA00004141"/>
    </source>
</evidence>
<keyword evidence="9" id="KW-1185">Reference proteome</keyword>
<proteinExistence type="predicted"/>
<dbReference type="InterPro" id="IPR011701">
    <property type="entry name" value="MFS"/>
</dbReference>
<dbReference type="Proteomes" id="UP001161405">
    <property type="component" value="Unassembled WGS sequence"/>
</dbReference>
<dbReference type="Gene3D" id="1.20.1250.20">
    <property type="entry name" value="MFS general substrate transporter like domains"/>
    <property type="match status" value="1"/>
</dbReference>
<keyword evidence="2" id="KW-0813">Transport</keyword>
<keyword evidence="3 6" id="KW-0812">Transmembrane</keyword>
<feature type="transmembrane region" description="Helical" evidence="6">
    <location>
        <begin position="87"/>
        <end position="105"/>
    </location>
</feature>
<feature type="transmembrane region" description="Helical" evidence="6">
    <location>
        <begin position="444"/>
        <end position="464"/>
    </location>
</feature>
<dbReference type="RefSeq" id="WP_284361486.1">
    <property type="nucleotide sequence ID" value="NZ_BSNI01000001.1"/>
</dbReference>
<feature type="transmembrane region" description="Helical" evidence="6">
    <location>
        <begin position="306"/>
        <end position="324"/>
    </location>
</feature>
<reference evidence="8" key="2">
    <citation type="submission" date="2023-01" db="EMBL/GenBank/DDBJ databases">
        <title>Draft genome sequence of Maritalea porphyrae strain NBRC 107169.</title>
        <authorList>
            <person name="Sun Q."/>
            <person name="Mori K."/>
        </authorList>
    </citation>
    <scope>NUCLEOTIDE SEQUENCE</scope>
    <source>
        <strain evidence="8">NBRC 107169</strain>
    </source>
</reference>
<feature type="transmembrane region" description="Helical" evidence="6">
    <location>
        <begin position="272"/>
        <end position="294"/>
    </location>
</feature>
<evidence type="ECO:0000256" key="2">
    <source>
        <dbReference type="ARBA" id="ARBA00022448"/>
    </source>
</evidence>
<evidence type="ECO:0000256" key="4">
    <source>
        <dbReference type="ARBA" id="ARBA00022989"/>
    </source>
</evidence>
<reference evidence="8" key="1">
    <citation type="journal article" date="2014" name="Int. J. Syst. Evol. Microbiol.">
        <title>Complete genome of a new Firmicutes species belonging to the dominant human colonic microbiota ('Ruminococcus bicirculans') reveals two chromosomes and a selective capacity to utilize plant glucans.</title>
        <authorList>
            <consortium name="NISC Comparative Sequencing Program"/>
            <person name="Wegmann U."/>
            <person name="Louis P."/>
            <person name="Goesmann A."/>
            <person name="Henrissat B."/>
            <person name="Duncan S.H."/>
            <person name="Flint H.J."/>
        </authorList>
    </citation>
    <scope>NUCLEOTIDE SEQUENCE</scope>
    <source>
        <strain evidence="8">NBRC 107169</strain>
    </source>
</reference>
<feature type="transmembrane region" description="Helical" evidence="6">
    <location>
        <begin position="207"/>
        <end position="225"/>
    </location>
</feature>
<sequence>MTEFAPHDRSENGLFSNAFLPLTLVNILVVLSHAVNGYVTAVIAPSIVLGLGGAQYMFWLFALYQVGSICAGIVAGNFKLRFGTRPIFISASLLLAAGSTIGGIADNLTIVIFARGIQGLSEGMLISLLYVALSDHLPQRLLPRMMALSSTLWSVAAAATPALAGTLTQFVSWRAAFLFNLPLVGLLLVLAVSFLPKTERPSENPPFPLKRLVLLLAALLIVGFAGQVQDLVLLGAIIALASVLLVAFATFDQKAVERFMPPNLFSLKTNMGRAFLALGLFALGSSATNIYMVAILQSVWDLTPLTAGYTVALIAFSWTVFAWMSNNIKDEHRRLISIKLGSAAIFAGYLIAAIGISQGLYLVVTAGLIAIGAGFGSSSPLLRQTIMTQSPSEHKSIASGAMAPIQFTGAVVGAAMAGFIALALGLFEGADSGKVFSPEAAKSAGAGLLFVFTLFPALGFLASLQLSQSDSTAQPTKDAA</sequence>
<dbReference type="Gene3D" id="1.20.1720.10">
    <property type="entry name" value="Multidrug resistance protein D"/>
    <property type="match status" value="1"/>
</dbReference>
<dbReference type="InterPro" id="IPR020846">
    <property type="entry name" value="MFS_dom"/>
</dbReference>
<dbReference type="EMBL" id="BSNI01000001">
    <property type="protein sequence ID" value="GLQ16117.1"/>
    <property type="molecule type" value="Genomic_DNA"/>
</dbReference>
<dbReference type="InterPro" id="IPR036259">
    <property type="entry name" value="MFS_trans_sf"/>
</dbReference>
<dbReference type="PANTHER" id="PTHR42718">
    <property type="entry name" value="MAJOR FACILITATOR SUPERFAMILY MULTIDRUG TRANSPORTER MFSC"/>
    <property type="match status" value="1"/>
</dbReference>
<evidence type="ECO:0000256" key="3">
    <source>
        <dbReference type="ARBA" id="ARBA00022692"/>
    </source>
</evidence>
<feature type="transmembrane region" description="Helical" evidence="6">
    <location>
        <begin position="145"/>
        <end position="164"/>
    </location>
</feature>
<evidence type="ECO:0000313" key="8">
    <source>
        <dbReference type="EMBL" id="GLQ16117.1"/>
    </source>
</evidence>
<feature type="transmembrane region" description="Helical" evidence="6">
    <location>
        <begin position="336"/>
        <end position="354"/>
    </location>
</feature>
<feature type="transmembrane region" description="Helical" evidence="6">
    <location>
        <begin position="403"/>
        <end position="424"/>
    </location>
</feature>
<evidence type="ECO:0000256" key="6">
    <source>
        <dbReference type="SAM" id="Phobius"/>
    </source>
</evidence>
<dbReference type="Pfam" id="PF07690">
    <property type="entry name" value="MFS_1"/>
    <property type="match status" value="1"/>
</dbReference>
<evidence type="ECO:0000256" key="5">
    <source>
        <dbReference type="ARBA" id="ARBA00023136"/>
    </source>
</evidence>
<feature type="transmembrane region" description="Helical" evidence="6">
    <location>
        <begin position="19"/>
        <end position="44"/>
    </location>
</feature>
<feature type="transmembrane region" description="Helical" evidence="6">
    <location>
        <begin position="111"/>
        <end position="133"/>
    </location>
</feature>
<feature type="transmembrane region" description="Helical" evidence="6">
    <location>
        <begin position="176"/>
        <end position="195"/>
    </location>
</feature>
<feature type="transmembrane region" description="Helical" evidence="6">
    <location>
        <begin position="231"/>
        <end position="251"/>
    </location>
</feature>
<protein>
    <submittedName>
        <fullName evidence="8">MFS transporter</fullName>
    </submittedName>
</protein>
<organism evidence="8 9">
    <name type="scientific">Maritalea porphyrae</name>
    <dbReference type="NCBI Taxonomy" id="880732"/>
    <lineage>
        <taxon>Bacteria</taxon>
        <taxon>Pseudomonadati</taxon>
        <taxon>Pseudomonadota</taxon>
        <taxon>Alphaproteobacteria</taxon>
        <taxon>Hyphomicrobiales</taxon>
        <taxon>Devosiaceae</taxon>
        <taxon>Maritalea</taxon>
    </lineage>
</organism>
<feature type="transmembrane region" description="Helical" evidence="6">
    <location>
        <begin position="360"/>
        <end position="382"/>
    </location>
</feature>
<gene>
    <name evidence="8" type="ORF">GCM10007879_03660</name>
</gene>
<comment type="subcellular location">
    <subcellularLocation>
        <location evidence="1">Membrane</location>
        <topology evidence="1">Multi-pass membrane protein</topology>
    </subcellularLocation>
</comment>
<comment type="caution">
    <text evidence="8">The sequence shown here is derived from an EMBL/GenBank/DDBJ whole genome shotgun (WGS) entry which is preliminary data.</text>
</comment>
<accession>A0ABQ5UQ91</accession>
<keyword evidence="4 6" id="KW-1133">Transmembrane helix</keyword>